<dbReference type="EMBL" id="BARW01003819">
    <property type="protein sequence ID" value="GAI71115.1"/>
    <property type="molecule type" value="Genomic_DNA"/>
</dbReference>
<protein>
    <submittedName>
        <fullName evidence="1">Uncharacterized protein</fullName>
    </submittedName>
</protein>
<gene>
    <name evidence="1" type="ORF">S12H4_09423</name>
</gene>
<name>X1S6P5_9ZZZZ</name>
<comment type="caution">
    <text evidence="1">The sequence shown here is derived from an EMBL/GenBank/DDBJ whole genome shotgun (WGS) entry which is preliminary data.</text>
</comment>
<organism evidence="1">
    <name type="scientific">marine sediment metagenome</name>
    <dbReference type="NCBI Taxonomy" id="412755"/>
    <lineage>
        <taxon>unclassified sequences</taxon>
        <taxon>metagenomes</taxon>
        <taxon>ecological metagenomes</taxon>
    </lineage>
</organism>
<dbReference type="AlphaFoldDB" id="X1S6P5"/>
<sequence length="86" mass="10016">MTNRFTNLDKVLCDKLLNFIYPDESNMTDEEIQAELQRLKIDMRPAIEKLNMALNFCNEKQKAQAKRGLTSTLQAQIQKGKGHFRE</sequence>
<evidence type="ECO:0000313" key="1">
    <source>
        <dbReference type="EMBL" id="GAI71115.1"/>
    </source>
</evidence>
<proteinExistence type="predicted"/>
<reference evidence="1" key="1">
    <citation type="journal article" date="2014" name="Front. Microbiol.">
        <title>High frequency of phylogenetically diverse reductive dehalogenase-homologous genes in deep subseafloor sedimentary metagenomes.</title>
        <authorList>
            <person name="Kawai M."/>
            <person name="Futagami T."/>
            <person name="Toyoda A."/>
            <person name="Takaki Y."/>
            <person name="Nishi S."/>
            <person name="Hori S."/>
            <person name="Arai W."/>
            <person name="Tsubouchi T."/>
            <person name="Morono Y."/>
            <person name="Uchiyama I."/>
            <person name="Ito T."/>
            <person name="Fujiyama A."/>
            <person name="Inagaki F."/>
            <person name="Takami H."/>
        </authorList>
    </citation>
    <scope>NUCLEOTIDE SEQUENCE</scope>
    <source>
        <strain evidence="1">Expedition CK06-06</strain>
    </source>
</reference>
<accession>X1S6P5</accession>